<dbReference type="Proteomes" id="UP000823941">
    <property type="component" value="Chromosome 25"/>
</dbReference>
<dbReference type="InterPro" id="IPR017981">
    <property type="entry name" value="GPCR_2-like_7TM"/>
</dbReference>
<feature type="transmembrane region" description="Helical" evidence="6">
    <location>
        <begin position="302"/>
        <end position="325"/>
    </location>
</feature>
<evidence type="ECO:0000256" key="1">
    <source>
        <dbReference type="ARBA" id="ARBA00004141"/>
    </source>
</evidence>
<accession>A0ABQ7PZ31</accession>
<dbReference type="Pfam" id="PF00002">
    <property type="entry name" value="7tm_2"/>
    <property type="match status" value="1"/>
</dbReference>
<feature type="transmembrane region" description="Helical" evidence="6">
    <location>
        <begin position="464"/>
        <end position="486"/>
    </location>
</feature>
<reference evidence="9 10" key="1">
    <citation type="submission" date="2021-06" db="EMBL/GenBank/DDBJ databases">
        <title>A haploid diamondback moth (Plutella xylostella L.) genome assembly resolves 31 chromosomes and identifies a diamide resistance mutation.</title>
        <authorList>
            <person name="Ward C.M."/>
            <person name="Perry K.D."/>
            <person name="Baker G."/>
            <person name="Powis K."/>
            <person name="Heckel D.G."/>
            <person name="Baxter S.W."/>
        </authorList>
    </citation>
    <scope>NUCLEOTIDE SEQUENCE [LARGE SCALE GENOMIC DNA]</scope>
    <source>
        <strain evidence="9 10">LV</strain>
        <tissue evidence="9">Single pupa</tissue>
    </source>
</reference>
<evidence type="ECO:0000256" key="2">
    <source>
        <dbReference type="ARBA" id="ARBA00022692"/>
    </source>
</evidence>
<comment type="caution">
    <text evidence="9">The sequence shown here is derived from an EMBL/GenBank/DDBJ whole genome shotgun (WGS) entry which is preliminary data.</text>
</comment>
<keyword evidence="7" id="KW-0732">Signal</keyword>
<feature type="compositionally biased region" description="Polar residues" evidence="5">
    <location>
        <begin position="91"/>
        <end position="104"/>
    </location>
</feature>
<proteinExistence type="predicted"/>
<keyword evidence="2 6" id="KW-0812">Transmembrane</keyword>
<feature type="compositionally biased region" description="Polar residues" evidence="5">
    <location>
        <begin position="124"/>
        <end position="150"/>
    </location>
</feature>
<evidence type="ECO:0000256" key="7">
    <source>
        <dbReference type="SAM" id="SignalP"/>
    </source>
</evidence>
<keyword evidence="4 6" id="KW-0472">Membrane</keyword>
<dbReference type="PANTHER" id="PTHR47154:SF2">
    <property type="entry name" value="G-PROTEIN COUPLED RECEPTOR MTH-RELATED"/>
    <property type="match status" value="1"/>
</dbReference>
<evidence type="ECO:0000256" key="3">
    <source>
        <dbReference type="ARBA" id="ARBA00022989"/>
    </source>
</evidence>
<dbReference type="EMBL" id="JAHIBW010000025">
    <property type="protein sequence ID" value="KAG7298240.1"/>
    <property type="molecule type" value="Genomic_DNA"/>
</dbReference>
<feature type="chain" id="PRO_5045560239" description="G-protein coupled receptors family 2 profile 2 domain-containing protein" evidence="7">
    <location>
        <begin position="17"/>
        <end position="646"/>
    </location>
</feature>
<evidence type="ECO:0000259" key="8">
    <source>
        <dbReference type="PROSITE" id="PS50261"/>
    </source>
</evidence>
<dbReference type="InterPro" id="IPR051384">
    <property type="entry name" value="Mth_GPCR"/>
</dbReference>
<feature type="region of interest" description="Disordered" evidence="5">
    <location>
        <begin position="594"/>
        <end position="614"/>
    </location>
</feature>
<keyword evidence="3 6" id="KW-1133">Transmembrane helix</keyword>
<evidence type="ECO:0000256" key="6">
    <source>
        <dbReference type="SAM" id="Phobius"/>
    </source>
</evidence>
<feature type="domain" description="G-protein coupled receptors family 2 profile 2" evidence="8">
    <location>
        <begin position="300"/>
        <end position="569"/>
    </location>
</feature>
<keyword evidence="10" id="KW-1185">Reference proteome</keyword>
<evidence type="ECO:0000313" key="10">
    <source>
        <dbReference type="Proteomes" id="UP000823941"/>
    </source>
</evidence>
<dbReference type="CDD" id="cd15039">
    <property type="entry name" value="7tmB3_Methuselah-like"/>
    <property type="match status" value="1"/>
</dbReference>
<feature type="transmembrane region" description="Helical" evidence="6">
    <location>
        <begin position="518"/>
        <end position="540"/>
    </location>
</feature>
<sequence length="646" mass="72230">MFKILVLVSLFSGSFSDYSGILKNQNTETTGFTIASTPSLVESFVKLSSVINITPTTNIKLVTSASTSTSKPNSVTPDKISYEATKIPETSVASRSTPTTNSIHLTKPDQDAPQTTTDAERKTPTTPAMKTKSTPAAVSSVDSTTINLDNVNNKPDCGEKPCLMKCCPDNHVIERSESDYSCVKVKQNYDFPNIRLVTYKEYKSVSPTNRTLSDSFVFVSPKKPLNFTDYFCYPLGVRFPKKSHHLAVDGTFIVDIFNYAPHERWTYRKSNTICFGNKIIKKRNKRLIVCMKAEPGETTESLHITVGMLISCVFLGLVLVVYALLPKLRNLRGLILMSWVASLMFGFLLHATLNILTDTGNASSLICNNITLIAYFLILSSFFWLNVMSYDIFWTFRGFAKARAINRRGEWCKYLTYCAYSWGIPAVMTAAMVAVDRADLQRWPWLVQPHIDNFCFLIEASRFYYMHVPMLVLLASNALLFVLTVYNMVRMSRGLGLLDRAAAAAGTPAAHVSQKQRFILYIKLSVVMGVSWILEVVSALKPDMKLFLISDAYNLAIGVIIFYIFVCKASIWRQLRMKFGKRYKWGPGGALDAWRGRSRPSSSATASTASTASTEATESTHVFVEVPLAVCHAPHGPQRYNKVHRH</sequence>
<feature type="region of interest" description="Disordered" evidence="5">
    <location>
        <begin position="64"/>
        <end position="150"/>
    </location>
</feature>
<feature type="transmembrane region" description="Helical" evidence="6">
    <location>
        <begin position="414"/>
        <end position="435"/>
    </location>
</feature>
<organism evidence="9 10">
    <name type="scientific">Plutella xylostella</name>
    <name type="common">Diamondback moth</name>
    <name type="synonym">Plutella maculipennis</name>
    <dbReference type="NCBI Taxonomy" id="51655"/>
    <lineage>
        <taxon>Eukaryota</taxon>
        <taxon>Metazoa</taxon>
        <taxon>Ecdysozoa</taxon>
        <taxon>Arthropoda</taxon>
        <taxon>Hexapoda</taxon>
        <taxon>Insecta</taxon>
        <taxon>Pterygota</taxon>
        <taxon>Neoptera</taxon>
        <taxon>Endopterygota</taxon>
        <taxon>Lepidoptera</taxon>
        <taxon>Glossata</taxon>
        <taxon>Ditrysia</taxon>
        <taxon>Yponomeutoidea</taxon>
        <taxon>Plutellidae</taxon>
        <taxon>Plutella</taxon>
    </lineage>
</organism>
<feature type="transmembrane region" description="Helical" evidence="6">
    <location>
        <begin position="373"/>
        <end position="393"/>
    </location>
</feature>
<dbReference type="Gene3D" id="1.20.1070.10">
    <property type="entry name" value="Rhodopsin 7-helix transmembrane proteins"/>
    <property type="match status" value="1"/>
</dbReference>
<gene>
    <name evidence="9" type="ORF">JYU34_019060</name>
</gene>
<feature type="transmembrane region" description="Helical" evidence="6">
    <location>
        <begin position="552"/>
        <end position="572"/>
    </location>
</feature>
<dbReference type="PANTHER" id="PTHR47154">
    <property type="entry name" value="G-PROTEIN COUPLED RECEPTOR MTH-RELATED"/>
    <property type="match status" value="1"/>
</dbReference>
<feature type="compositionally biased region" description="Low complexity" evidence="5">
    <location>
        <begin position="601"/>
        <end position="614"/>
    </location>
</feature>
<evidence type="ECO:0000313" key="9">
    <source>
        <dbReference type="EMBL" id="KAG7298240.1"/>
    </source>
</evidence>
<evidence type="ECO:0000256" key="5">
    <source>
        <dbReference type="SAM" id="MobiDB-lite"/>
    </source>
</evidence>
<protein>
    <recommendedName>
        <fullName evidence="8">G-protein coupled receptors family 2 profile 2 domain-containing protein</fullName>
    </recommendedName>
</protein>
<feature type="compositionally biased region" description="Polar residues" evidence="5">
    <location>
        <begin position="64"/>
        <end position="76"/>
    </location>
</feature>
<name>A0ABQ7PZ31_PLUXY</name>
<feature type="transmembrane region" description="Helical" evidence="6">
    <location>
        <begin position="334"/>
        <end position="353"/>
    </location>
</feature>
<dbReference type="InterPro" id="IPR000832">
    <property type="entry name" value="GPCR_2_secretin-like"/>
</dbReference>
<comment type="subcellular location">
    <subcellularLocation>
        <location evidence="1">Membrane</location>
        <topology evidence="1">Multi-pass membrane protein</topology>
    </subcellularLocation>
</comment>
<evidence type="ECO:0000256" key="4">
    <source>
        <dbReference type="ARBA" id="ARBA00023136"/>
    </source>
</evidence>
<feature type="signal peptide" evidence="7">
    <location>
        <begin position="1"/>
        <end position="16"/>
    </location>
</feature>
<dbReference type="PROSITE" id="PS50261">
    <property type="entry name" value="G_PROTEIN_RECEP_F2_4"/>
    <property type="match status" value="1"/>
</dbReference>